<feature type="transmembrane region" description="Helical" evidence="11">
    <location>
        <begin position="21"/>
        <end position="41"/>
    </location>
</feature>
<keyword evidence="7 11" id="KW-0472">Membrane</keyword>
<keyword evidence="14" id="KW-0282">Flagellum</keyword>
<evidence type="ECO:0000256" key="8">
    <source>
        <dbReference type="ARBA" id="ARBA00023143"/>
    </source>
</evidence>
<evidence type="ECO:0000256" key="1">
    <source>
        <dbReference type="ARBA" id="ARBA00004117"/>
    </source>
</evidence>
<evidence type="ECO:0000259" key="13">
    <source>
        <dbReference type="Pfam" id="PF08345"/>
    </source>
</evidence>
<reference evidence="14" key="1">
    <citation type="journal article" date="2020" name="mSystems">
        <title>Genome- and Community-Level Interaction Insights into Carbon Utilization and Element Cycling Functions of Hydrothermarchaeota in Hydrothermal Sediment.</title>
        <authorList>
            <person name="Zhou Z."/>
            <person name="Liu Y."/>
            <person name="Xu W."/>
            <person name="Pan J."/>
            <person name="Luo Z.H."/>
            <person name="Li M."/>
        </authorList>
    </citation>
    <scope>NUCLEOTIDE SEQUENCE [LARGE SCALE GENOMIC DNA]</scope>
    <source>
        <strain evidence="14">SpSt-349</strain>
    </source>
</reference>
<dbReference type="InterPro" id="IPR000067">
    <property type="entry name" value="FlgMring_FliF"/>
</dbReference>
<comment type="function">
    <text evidence="9">The M ring may be actively involved in energy transduction.</text>
</comment>
<evidence type="ECO:0000256" key="11">
    <source>
        <dbReference type="SAM" id="Phobius"/>
    </source>
</evidence>
<dbReference type="GO" id="GO:0009431">
    <property type="term" value="C:bacterial-type flagellum basal body, MS ring"/>
    <property type="evidence" value="ECO:0007669"/>
    <property type="project" value="InterPro"/>
</dbReference>
<feature type="compositionally biased region" description="Basic and acidic residues" evidence="10">
    <location>
        <begin position="282"/>
        <end position="293"/>
    </location>
</feature>
<evidence type="ECO:0000256" key="2">
    <source>
        <dbReference type="ARBA" id="ARBA00004651"/>
    </source>
</evidence>
<sequence length="527" mass="57286">MPEGLKKLLEPFLALPPAKRWLVGGVVGVSIIAFVLLIMVANRTDYRPLFTNLASEDAGEIVTKLKEQKVPYRIAPDGKAILVPSDKVYDLRLSLASEGLPQGGGVGFEIFDRKNFGMTEFVQKLNYQRALQGELSRTIGQIAGVEQARVHLAIPEKALFKEDEKPATASVVLKVKGQRQLRDSDVQGIVHLVASSIEGMSPEHVTVLDQKGKLLSRNSPVDAAGKMTASMQEVQRAYERSTEERLQSLLDKAVGAGRSVARVSAVFDFRQVERYEEKYDPETVVRSEQRSEESMGGAGAAAGVPGVQTNLGRAPGGAAGAAGPSGSRNDETLNYEVSRSTARTIEPVGTLSKVSVAILVDGKYEAPAAGKDGKEAKPRYAPRSPAELQQIEALVKGAVGFNAERGDQVTVANIPFQDTADAGAAEGNQWWNAPIFLALLKNGLIGFGFLALLLFVVRPLMKMLKSERKTTFEPISAAEETLNQIAEVHRAQIQNQTIRQMELMNKVKDEPYQAAQILQNWLRAKSE</sequence>
<organism evidence="14">
    <name type="scientific">Geobacter metallireducens</name>
    <dbReference type="NCBI Taxonomy" id="28232"/>
    <lineage>
        <taxon>Bacteria</taxon>
        <taxon>Pseudomonadati</taxon>
        <taxon>Thermodesulfobacteriota</taxon>
        <taxon>Desulfuromonadia</taxon>
        <taxon>Geobacterales</taxon>
        <taxon>Geobacteraceae</taxon>
        <taxon>Geobacter</taxon>
    </lineage>
</organism>
<dbReference type="InterPro" id="IPR006182">
    <property type="entry name" value="FliF_N_dom"/>
</dbReference>
<evidence type="ECO:0000256" key="9">
    <source>
        <dbReference type="PIRNR" id="PIRNR004862"/>
    </source>
</evidence>
<dbReference type="GO" id="GO:0071973">
    <property type="term" value="P:bacterial-type flagellum-dependent cell motility"/>
    <property type="evidence" value="ECO:0007669"/>
    <property type="project" value="InterPro"/>
</dbReference>
<keyword evidence="14" id="KW-0969">Cilium</keyword>
<evidence type="ECO:0000256" key="6">
    <source>
        <dbReference type="ARBA" id="ARBA00022989"/>
    </source>
</evidence>
<proteinExistence type="inferred from homology"/>
<feature type="region of interest" description="Disordered" evidence="10">
    <location>
        <begin position="282"/>
        <end position="332"/>
    </location>
</feature>
<feature type="domain" description="Flagellar M-ring C-terminal" evidence="13">
    <location>
        <begin position="250"/>
        <end position="416"/>
    </location>
</feature>
<evidence type="ECO:0000256" key="10">
    <source>
        <dbReference type="SAM" id="MobiDB-lite"/>
    </source>
</evidence>
<name>A0A831TWX5_GEOME</name>
<dbReference type="NCBIfam" id="TIGR00206">
    <property type="entry name" value="fliF"/>
    <property type="match status" value="1"/>
</dbReference>
<dbReference type="InterPro" id="IPR013556">
    <property type="entry name" value="Flag_M-ring_C"/>
</dbReference>
<dbReference type="Gene3D" id="3.30.300.30">
    <property type="match status" value="1"/>
</dbReference>
<keyword evidence="6 11" id="KW-1133">Transmembrane helix</keyword>
<comment type="similarity">
    <text evidence="3 9">Belongs to the FliF family.</text>
</comment>
<keyword evidence="5 11" id="KW-0812">Transmembrane</keyword>
<dbReference type="EMBL" id="DSOV01000007">
    <property type="protein sequence ID" value="HEN41161.1"/>
    <property type="molecule type" value="Genomic_DNA"/>
</dbReference>
<keyword evidence="8 9" id="KW-0975">Bacterial flagellum</keyword>
<evidence type="ECO:0000256" key="3">
    <source>
        <dbReference type="ARBA" id="ARBA00007971"/>
    </source>
</evidence>
<comment type="caution">
    <text evidence="14">The sequence shown here is derived from an EMBL/GenBank/DDBJ whole genome shotgun (WGS) entry which is preliminary data.</text>
</comment>
<dbReference type="Pfam" id="PF01514">
    <property type="entry name" value="YscJ_FliF"/>
    <property type="match status" value="1"/>
</dbReference>
<feature type="transmembrane region" description="Helical" evidence="11">
    <location>
        <begin position="435"/>
        <end position="457"/>
    </location>
</feature>
<comment type="subcellular location">
    <subcellularLocation>
        <location evidence="1 9">Bacterial flagellum basal body</location>
    </subcellularLocation>
    <subcellularLocation>
        <location evidence="2">Cell membrane</location>
        <topology evidence="2">Multi-pass membrane protein</topology>
    </subcellularLocation>
</comment>
<dbReference type="PANTHER" id="PTHR30046:SF0">
    <property type="entry name" value="FLAGELLAR M-RING PROTEIN"/>
    <property type="match status" value="1"/>
</dbReference>
<evidence type="ECO:0000313" key="14">
    <source>
        <dbReference type="EMBL" id="HEN41161.1"/>
    </source>
</evidence>
<dbReference type="AlphaFoldDB" id="A0A831TWX5"/>
<evidence type="ECO:0000256" key="4">
    <source>
        <dbReference type="ARBA" id="ARBA00022475"/>
    </source>
</evidence>
<keyword evidence="4" id="KW-1003">Cell membrane</keyword>
<dbReference type="PIRSF" id="PIRSF004862">
    <property type="entry name" value="FliF"/>
    <property type="match status" value="1"/>
</dbReference>
<dbReference type="Pfam" id="PF08345">
    <property type="entry name" value="YscJ_FliF_C"/>
    <property type="match status" value="1"/>
</dbReference>
<dbReference type="GO" id="GO:0005886">
    <property type="term" value="C:plasma membrane"/>
    <property type="evidence" value="ECO:0007669"/>
    <property type="project" value="UniProtKB-SubCell"/>
</dbReference>
<protein>
    <recommendedName>
        <fullName evidence="9">Flagellar M-ring protein</fullName>
    </recommendedName>
</protein>
<accession>A0A831TWX5</accession>
<keyword evidence="14" id="KW-0966">Cell projection</keyword>
<dbReference type="GO" id="GO:0003774">
    <property type="term" value="F:cytoskeletal motor activity"/>
    <property type="evidence" value="ECO:0007669"/>
    <property type="project" value="InterPro"/>
</dbReference>
<dbReference type="InterPro" id="IPR043427">
    <property type="entry name" value="YscJ/FliF"/>
</dbReference>
<dbReference type="InterPro" id="IPR045851">
    <property type="entry name" value="AMP-bd_C_sf"/>
</dbReference>
<evidence type="ECO:0000259" key="12">
    <source>
        <dbReference type="Pfam" id="PF01514"/>
    </source>
</evidence>
<dbReference type="PANTHER" id="PTHR30046">
    <property type="entry name" value="FLAGELLAR M-RING PROTEIN"/>
    <property type="match status" value="1"/>
</dbReference>
<dbReference type="PRINTS" id="PR01009">
    <property type="entry name" value="FLGMRINGFLIF"/>
</dbReference>
<evidence type="ECO:0000256" key="7">
    <source>
        <dbReference type="ARBA" id="ARBA00023136"/>
    </source>
</evidence>
<evidence type="ECO:0000256" key="5">
    <source>
        <dbReference type="ARBA" id="ARBA00022692"/>
    </source>
</evidence>
<feature type="domain" description="Flagellar M-ring N-terminal" evidence="12">
    <location>
        <begin position="42"/>
        <end position="216"/>
    </location>
</feature>
<gene>
    <name evidence="14" type="primary">fliF</name>
    <name evidence="14" type="ORF">ENQ87_02110</name>
</gene>